<protein>
    <submittedName>
        <fullName evidence="2">Uncharacterized protein</fullName>
    </submittedName>
</protein>
<feature type="compositionally biased region" description="Polar residues" evidence="1">
    <location>
        <begin position="1"/>
        <end position="15"/>
    </location>
</feature>
<feature type="region of interest" description="Disordered" evidence="1">
    <location>
        <begin position="1"/>
        <end position="57"/>
    </location>
</feature>
<keyword evidence="3" id="KW-1185">Reference proteome</keyword>
<reference evidence="2 3" key="1">
    <citation type="submission" date="2023-10" db="EMBL/GenBank/DDBJ databases">
        <authorList>
            <person name="Maclean D."/>
            <person name="Macfadyen A."/>
        </authorList>
    </citation>
    <scope>NUCLEOTIDE SEQUENCE [LARGE SCALE GENOMIC DNA]</scope>
</reference>
<name>A0AAV1IJ49_9CHLO</name>
<gene>
    <name evidence="2" type="ORF">CVIRNUC_010584</name>
</gene>
<accession>A0AAV1IJ49</accession>
<evidence type="ECO:0000313" key="2">
    <source>
        <dbReference type="EMBL" id="CAK0787364.1"/>
    </source>
</evidence>
<proteinExistence type="predicted"/>
<feature type="compositionally biased region" description="Acidic residues" evidence="1">
    <location>
        <begin position="31"/>
        <end position="57"/>
    </location>
</feature>
<evidence type="ECO:0000256" key="1">
    <source>
        <dbReference type="SAM" id="MobiDB-lite"/>
    </source>
</evidence>
<dbReference type="Proteomes" id="UP001314263">
    <property type="component" value="Unassembled WGS sequence"/>
</dbReference>
<dbReference type="AlphaFoldDB" id="A0AAV1IJ49"/>
<evidence type="ECO:0000313" key="3">
    <source>
        <dbReference type="Proteomes" id="UP001314263"/>
    </source>
</evidence>
<dbReference type="EMBL" id="CAUYUE010000017">
    <property type="protein sequence ID" value="CAK0787364.1"/>
    <property type="molecule type" value="Genomic_DNA"/>
</dbReference>
<comment type="caution">
    <text evidence="2">The sequence shown here is derived from an EMBL/GenBank/DDBJ whole genome shotgun (WGS) entry which is preliminary data.</text>
</comment>
<organism evidence="2 3">
    <name type="scientific">Coccomyxa viridis</name>
    <dbReference type="NCBI Taxonomy" id="1274662"/>
    <lineage>
        <taxon>Eukaryota</taxon>
        <taxon>Viridiplantae</taxon>
        <taxon>Chlorophyta</taxon>
        <taxon>core chlorophytes</taxon>
        <taxon>Trebouxiophyceae</taxon>
        <taxon>Trebouxiophyceae incertae sedis</taxon>
        <taxon>Coccomyxaceae</taxon>
        <taxon>Coccomyxa</taxon>
    </lineage>
</organism>
<sequence length="57" mass="6172">MLRQASQHDSNTQAGPSREPARAPVAPMADSSDDDDDDAELPEIDWEDQFGSDAIAE</sequence>